<evidence type="ECO:0000313" key="2">
    <source>
        <dbReference type="EMBL" id="CAL1715117.1"/>
    </source>
</evidence>
<name>A0ABP1E6E3_9APHY</name>
<reference evidence="3" key="1">
    <citation type="submission" date="2024-04" db="EMBL/GenBank/DDBJ databases">
        <authorList>
            <person name="Shaw F."/>
            <person name="Minotto A."/>
        </authorList>
    </citation>
    <scope>NUCLEOTIDE SEQUENCE [LARGE SCALE GENOMIC DNA]</scope>
</reference>
<protein>
    <recommendedName>
        <fullName evidence="1">Fungal-type protein kinase domain-containing protein</fullName>
    </recommendedName>
</protein>
<proteinExistence type="predicted"/>
<dbReference type="Proteomes" id="UP001497453">
    <property type="component" value="Chromosome 8"/>
</dbReference>
<accession>A0ABP1E6E3</accession>
<dbReference type="Pfam" id="PF17667">
    <property type="entry name" value="Pkinase_fungal"/>
    <property type="match status" value="1"/>
</dbReference>
<sequence length="246" mass="28174">MGESRNTSSDISDNNMLIIHVNGKKRGLLIDWDLCKYISELQERKPLHQNASGTWPFTCAVRLHYPKKFLELADDIEAFVHVITWCALRYHRHNLLRNPGDFALVVHQIFFDCTSSSDGLLYGCFGKWYRFQNVLDKLMCLCRSHYRALDLTELERFLPADVLKKIEAPQQTYIITEPPVDLDALRSPYEDPAEDDDDITFKIAAPDVHEEPAIRTLDEHVYIVSYAAGSELISGKDVLGVKESTE</sequence>
<evidence type="ECO:0000313" key="3">
    <source>
        <dbReference type="Proteomes" id="UP001497453"/>
    </source>
</evidence>
<gene>
    <name evidence="2" type="ORF">GFSPODELE1_LOCUS10067</name>
</gene>
<evidence type="ECO:0000259" key="1">
    <source>
        <dbReference type="Pfam" id="PF17667"/>
    </source>
</evidence>
<dbReference type="EMBL" id="OZ037951">
    <property type="protein sequence ID" value="CAL1715117.1"/>
    <property type="molecule type" value="Genomic_DNA"/>
</dbReference>
<dbReference type="InterPro" id="IPR040976">
    <property type="entry name" value="Pkinase_fungal"/>
</dbReference>
<organism evidence="2 3">
    <name type="scientific">Somion occarium</name>
    <dbReference type="NCBI Taxonomy" id="3059160"/>
    <lineage>
        <taxon>Eukaryota</taxon>
        <taxon>Fungi</taxon>
        <taxon>Dikarya</taxon>
        <taxon>Basidiomycota</taxon>
        <taxon>Agaricomycotina</taxon>
        <taxon>Agaricomycetes</taxon>
        <taxon>Polyporales</taxon>
        <taxon>Cerrenaceae</taxon>
        <taxon>Somion</taxon>
    </lineage>
</organism>
<keyword evidence="3" id="KW-1185">Reference proteome</keyword>
<feature type="domain" description="Fungal-type protein kinase" evidence="1">
    <location>
        <begin position="10"/>
        <end position="86"/>
    </location>
</feature>